<dbReference type="EMBL" id="CP059075">
    <property type="protein sequence ID" value="QRE04504.1"/>
    <property type="molecule type" value="Genomic_DNA"/>
</dbReference>
<gene>
    <name evidence="6" type="ORF">H0H26_02565</name>
</gene>
<dbReference type="InterPro" id="IPR015422">
    <property type="entry name" value="PyrdxlP-dep_Trfase_small"/>
</dbReference>
<dbReference type="PANTHER" id="PTHR42832">
    <property type="entry name" value="AMINO ACID AMINOTRANSFERASE"/>
    <property type="match status" value="1"/>
</dbReference>
<dbReference type="KEGG" id="fpk:IA06_01165"/>
<evidence type="ECO:0000256" key="4">
    <source>
        <dbReference type="RuleBase" id="RU000481"/>
    </source>
</evidence>
<dbReference type="InterPro" id="IPR050881">
    <property type="entry name" value="LL-DAP_aminotransferase"/>
</dbReference>
<keyword evidence="2 4" id="KW-0032">Aminotransferase</keyword>
<proteinExistence type="inferred from homology"/>
<evidence type="ECO:0000313" key="6">
    <source>
        <dbReference type="EMBL" id="QRE04504.1"/>
    </source>
</evidence>
<dbReference type="KEGG" id="fpw:IA04_01145"/>
<dbReference type="RefSeq" id="WP_011962425.1">
    <property type="nucleotide sequence ID" value="NZ_BCNG01000011.1"/>
</dbReference>
<dbReference type="Gene3D" id="3.90.1150.10">
    <property type="entry name" value="Aspartate Aminotransferase, domain 1"/>
    <property type="match status" value="1"/>
</dbReference>
<evidence type="ECO:0000313" key="7">
    <source>
        <dbReference type="Proteomes" id="UP000596329"/>
    </source>
</evidence>
<reference evidence="6 7" key="1">
    <citation type="submission" date="2020-07" db="EMBL/GenBank/DDBJ databases">
        <title>Genomic characterization of Flavobacterium psychrophilum strains.</title>
        <authorList>
            <person name="Castillo D."/>
            <person name="Jorgensen J."/>
            <person name="Middelboe M."/>
        </authorList>
    </citation>
    <scope>NUCLEOTIDE SEQUENCE [LARGE SCALE GENOMIC DNA]</scope>
    <source>
        <strain evidence="6 7">FPS-R7</strain>
    </source>
</reference>
<dbReference type="GO" id="GO:0008483">
    <property type="term" value="F:transaminase activity"/>
    <property type="evidence" value="ECO:0007669"/>
    <property type="project" value="UniProtKB-KW"/>
</dbReference>
<keyword evidence="3 4" id="KW-0808">Transferase</keyword>
<comment type="cofactor">
    <cofactor evidence="1 4">
        <name>pyridoxal 5'-phosphate</name>
        <dbReference type="ChEBI" id="CHEBI:597326"/>
    </cofactor>
</comment>
<dbReference type="KEGG" id="fpc:FPSM_00277"/>
<evidence type="ECO:0000259" key="5">
    <source>
        <dbReference type="Pfam" id="PF00155"/>
    </source>
</evidence>
<dbReference type="PANTHER" id="PTHR42832:SF3">
    <property type="entry name" value="L-GLUTAMINE--4-(METHYLSULFANYL)-2-OXOBUTANOATE AMINOTRANSFERASE"/>
    <property type="match status" value="1"/>
</dbReference>
<protein>
    <recommendedName>
        <fullName evidence="4">Aminotransferase</fullName>
        <ecNumber evidence="4">2.6.1.-</ecNumber>
    </recommendedName>
</protein>
<dbReference type="Gene3D" id="3.40.640.10">
    <property type="entry name" value="Type I PLP-dependent aspartate aminotransferase-like (Major domain)"/>
    <property type="match status" value="1"/>
</dbReference>
<dbReference type="AlphaFoldDB" id="A0A076P0G4"/>
<dbReference type="OMA" id="SKTFNMT"/>
<dbReference type="CDD" id="cd00609">
    <property type="entry name" value="AAT_like"/>
    <property type="match status" value="1"/>
</dbReference>
<accession>A0A076P0G4</accession>
<dbReference type="SUPFAM" id="SSF53383">
    <property type="entry name" value="PLP-dependent transferases"/>
    <property type="match status" value="1"/>
</dbReference>
<dbReference type="Pfam" id="PF00155">
    <property type="entry name" value="Aminotran_1_2"/>
    <property type="match status" value="1"/>
</dbReference>
<dbReference type="InterPro" id="IPR004839">
    <property type="entry name" value="Aminotransferase_I/II_large"/>
</dbReference>
<evidence type="ECO:0000256" key="2">
    <source>
        <dbReference type="ARBA" id="ARBA00022576"/>
    </source>
</evidence>
<dbReference type="GO" id="GO:0030170">
    <property type="term" value="F:pyridoxal phosphate binding"/>
    <property type="evidence" value="ECO:0007669"/>
    <property type="project" value="InterPro"/>
</dbReference>
<dbReference type="Proteomes" id="UP000596329">
    <property type="component" value="Chromosome"/>
</dbReference>
<dbReference type="KEGG" id="fpq:IB65_01155"/>
<dbReference type="InterPro" id="IPR015424">
    <property type="entry name" value="PyrdxlP-dep_Trfase"/>
</dbReference>
<dbReference type="EC" id="2.6.1.-" evidence="4"/>
<dbReference type="PROSITE" id="PS00105">
    <property type="entry name" value="AA_TRANSFER_CLASS_1"/>
    <property type="match status" value="1"/>
</dbReference>
<dbReference type="KEGG" id="fpv:IA03_01160"/>
<name>A0A076P0G4_FLAPS</name>
<feature type="domain" description="Aminotransferase class I/classII large" evidence="5">
    <location>
        <begin position="32"/>
        <end position="381"/>
    </location>
</feature>
<dbReference type="InterPro" id="IPR004838">
    <property type="entry name" value="NHTrfase_class1_PyrdxlP-BS"/>
</dbReference>
<evidence type="ECO:0000256" key="3">
    <source>
        <dbReference type="ARBA" id="ARBA00022679"/>
    </source>
</evidence>
<dbReference type="InterPro" id="IPR015421">
    <property type="entry name" value="PyrdxlP-dep_Trfase_major"/>
</dbReference>
<sequence>MIPIANRLKTVEEYYFSSKLREVRELINQGKPIVNMGVGSPDLQPSKTVTQAMQKAIYEPVAHQYQSYQGLPELRQEMANFYKNNFQVNLNFNNEILPLMGSKEGIMHISLAFLNKGDEVLIPNPGYPTYTSVTNLVEAKPIFYDLTAENNWEPNFEALEKTNLTKVKLMWVNYPHMPTGARGSLHLFEKLINFAKKHHILVINDNPYSFVLNDNPISILQAKGAKEVALELNSLSKTYNLAGWRVGMVSGNSQYIDAILKVKSNIDSGMFYGIQKGAIEALKLDKSWFEEQNKIYHKRRNLVFRLSDKLNCSYNKKAVGLFVWAKLPEEITNTEDFVDKLLYEKDLFITPGTIFGSNGEGYIRFSLCVSEERIEEALKRFQKSIPLSKTNKPKENFNIAQIP</sequence>
<comment type="similarity">
    <text evidence="4">Belongs to the class-I pyridoxal-phosphate-dependent aminotransferase family.</text>
</comment>
<evidence type="ECO:0000256" key="1">
    <source>
        <dbReference type="ARBA" id="ARBA00001933"/>
    </source>
</evidence>
<organism evidence="6 7">
    <name type="scientific">Flavobacterium psychrophilum</name>
    <dbReference type="NCBI Taxonomy" id="96345"/>
    <lineage>
        <taxon>Bacteria</taxon>
        <taxon>Pseudomonadati</taxon>
        <taxon>Bacteroidota</taxon>
        <taxon>Flavobacteriia</taxon>
        <taxon>Flavobacteriales</taxon>
        <taxon>Flavobacteriaceae</taxon>
        <taxon>Flavobacterium</taxon>
    </lineage>
</organism>
<dbReference type="GeneID" id="66553879"/>